<dbReference type="GO" id="GO:0005737">
    <property type="term" value="C:cytoplasm"/>
    <property type="evidence" value="ECO:0007669"/>
    <property type="project" value="UniProtKB-SubCell"/>
</dbReference>
<keyword evidence="2 6" id="KW-0418">Kinase</keyword>
<sequence>MKTIGIVLFKKNHDSKKILQRLAAWAATGGVQLVLHHEAPVDSTVHTGFPMASSEEEFLNAVEMVISVGGDGTFLTAAHIVKFTHIPLMGINLGHLGFLANIEMFEVERCLDQVVRREYTTVERMVLDVQVYRAGERIHSMYALNDTYINRIVPRMISVSLWYNDSYITDYVADGLIIATPGGSTAYSLSAGGPIVDPSLKAYLITPICPHSLNERPIVLSARRQLRLQVNSKNPGMIFSADGISSVELRAKDEMYISYSGKCARLMEFRQHSYFDTLKNKLNWSGSGTKEE</sequence>
<dbReference type="Gene3D" id="2.60.200.30">
    <property type="entry name" value="Probable inorganic polyphosphate/atp-NAD kinase, domain 2"/>
    <property type="match status" value="1"/>
</dbReference>
<evidence type="ECO:0000256" key="4">
    <source>
        <dbReference type="ARBA" id="ARBA00023027"/>
    </source>
</evidence>
<comment type="catalytic activity">
    <reaction evidence="5 6">
        <text>NAD(+) + ATP = ADP + NADP(+) + H(+)</text>
        <dbReference type="Rhea" id="RHEA:18629"/>
        <dbReference type="ChEBI" id="CHEBI:15378"/>
        <dbReference type="ChEBI" id="CHEBI:30616"/>
        <dbReference type="ChEBI" id="CHEBI:57540"/>
        <dbReference type="ChEBI" id="CHEBI:58349"/>
        <dbReference type="ChEBI" id="CHEBI:456216"/>
        <dbReference type="EC" id="2.7.1.23"/>
    </reaction>
</comment>
<dbReference type="InterPro" id="IPR017437">
    <property type="entry name" value="ATP-NAD_kinase_PpnK-typ_C"/>
</dbReference>
<dbReference type="GO" id="GO:0005524">
    <property type="term" value="F:ATP binding"/>
    <property type="evidence" value="ECO:0007669"/>
    <property type="project" value="UniProtKB-KW"/>
</dbReference>
<evidence type="ECO:0000313" key="8">
    <source>
        <dbReference type="Proteomes" id="UP000017148"/>
    </source>
</evidence>
<dbReference type="OrthoDB" id="9774737at2"/>
<dbReference type="PATRIC" id="fig|1313304.3.peg.1591"/>
<dbReference type="Pfam" id="PF20143">
    <property type="entry name" value="NAD_kinase_C"/>
    <property type="match status" value="1"/>
</dbReference>
<feature type="binding site" evidence="6">
    <location>
        <begin position="71"/>
        <end position="72"/>
    </location>
    <ligand>
        <name>NAD(+)</name>
        <dbReference type="ChEBI" id="CHEBI:57540"/>
    </ligand>
</feature>
<dbReference type="Gene3D" id="3.40.50.10330">
    <property type="entry name" value="Probable inorganic polyphosphate/atp-NAD kinase, domain 1"/>
    <property type="match status" value="1"/>
</dbReference>
<dbReference type="GO" id="GO:0046872">
    <property type="term" value="F:metal ion binding"/>
    <property type="evidence" value="ECO:0007669"/>
    <property type="project" value="UniProtKB-UniRule"/>
</dbReference>
<dbReference type="InterPro" id="IPR016064">
    <property type="entry name" value="NAD/diacylglycerol_kinase_sf"/>
</dbReference>
<dbReference type="RefSeq" id="WP_022637116.1">
    <property type="nucleotide sequence ID" value="NZ_ASJR01000013.1"/>
</dbReference>
<dbReference type="Proteomes" id="UP000017148">
    <property type="component" value="Unassembled WGS sequence"/>
</dbReference>
<comment type="caution">
    <text evidence="6">Lacks conserved residue(s) required for the propagation of feature annotation.</text>
</comment>
<dbReference type="PANTHER" id="PTHR20275">
    <property type="entry name" value="NAD KINASE"/>
    <property type="match status" value="1"/>
</dbReference>
<dbReference type="EC" id="2.7.1.23" evidence="6"/>
<gene>
    <name evidence="6" type="primary">nadK</name>
    <name evidence="7" type="ORF">CALK_1671</name>
</gene>
<keyword evidence="1 6" id="KW-0808">Transferase</keyword>
<reference evidence="7 8" key="1">
    <citation type="journal article" date="2013" name="Environ. Microbiol.">
        <title>Genome analysis of Chitinivibrio alkaliphilus gen. nov., sp. nov., a novel extremely haloalkaliphilic anaerobic chitinolytic bacterium from the candidate phylum Termite Group 3.</title>
        <authorList>
            <person name="Sorokin D.Y."/>
            <person name="Gumerov V.M."/>
            <person name="Rakitin A.L."/>
            <person name="Beletsky A.V."/>
            <person name="Damste J.S."/>
            <person name="Muyzer G."/>
            <person name="Mardanov A.V."/>
            <person name="Ravin N.V."/>
        </authorList>
    </citation>
    <scope>NUCLEOTIDE SEQUENCE [LARGE SCALE GENOMIC DNA]</scope>
    <source>
        <strain evidence="7 8">ACht1</strain>
    </source>
</reference>
<feature type="binding site" evidence="6">
    <location>
        <begin position="185"/>
        <end position="190"/>
    </location>
    <ligand>
        <name>NAD(+)</name>
        <dbReference type="ChEBI" id="CHEBI:57540"/>
    </ligand>
</feature>
<evidence type="ECO:0000313" key="7">
    <source>
        <dbReference type="EMBL" id="ERP31467.1"/>
    </source>
</evidence>
<evidence type="ECO:0000256" key="6">
    <source>
        <dbReference type="HAMAP-Rule" id="MF_00361"/>
    </source>
</evidence>
<dbReference type="GO" id="GO:0051287">
    <property type="term" value="F:NAD binding"/>
    <property type="evidence" value="ECO:0007669"/>
    <property type="project" value="UniProtKB-ARBA"/>
</dbReference>
<dbReference type="EMBL" id="ASJR01000013">
    <property type="protein sequence ID" value="ERP31467.1"/>
    <property type="molecule type" value="Genomic_DNA"/>
</dbReference>
<evidence type="ECO:0000256" key="3">
    <source>
        <dbReference type="ARBA" id="ARBA00022857"/>
    </source>
</evidence>
<keyword evidence="6" id="KW-0547">Nucleotide-binding</keyword>
<dbReference type="PANTHER" id="PTHR20275:SF0">
    <property type="entry name" value="NAD KINASE"/>
    <property type="match status" value="1"/>
</dbReference>
<accession>U7D8P6</accession>
<comment type="similarity">
    <text evidence="6">Belongs to the NAD kinase family.</text>
</comment>
<dbReference type="GO" id="GO:0006741">
    <property type="term" value="P:NADP+ biosynthetic process"/>
    <property type="evidence" value="ECO:0007669"/>
    <property type="project" value="UniProtKB-UniRule"/>
</dbReference>
<keyword evidence="3 6" id="KW-0521">NADP</keyword>
<dbReference type="InterPro" id="IPR017438">
    <property type="entry name" value="ATP-NAD_kinase_N"/>
</dbReference>
<keyword evidence="6" id="KW-0067">ATP-binding</keyword>
<proteinExistence type="inferred from homology"/>
<dbReference type="AlphaFoldDB" id="U7D8P6"/>
<protein>
    <recommendedName>
        <fullName evidence="6">NAD kinase</fullName>
        <ecNumber evidence="6">2.7.1.23</ecNumber>
    </recommendedName>
    <alternativeName>
        <fullName evidence="6">ATP-dependent NAD kinase</fullName>
    </alternativeName>
</protein>
<evidence type="ECO:0000256" key="2">
    <source>
        <dbReference type="ARBA" id="ARBA00022777"/>
    </source>
</evidence>
<comment type="function">
    <text evidence="6">Involved in the regulation of the intracellular balance of NAD and NADP, and is a key enzyme in the biosynthesis of NADP. Catalyzes specifically the phosphorylation on 2'-hydroxyl of the adenosine moiety of NAD to yield NADP.</text>
</comment>
<dbReference type="eggNOG" id="COG0061">
    <property type="taxonomic scope" value="Bacteria"/>
</dbReference>
<organism evidence="7 8">
    <name type="scientific">Chitinivibrio alkaliphilus ACht1</name>
    <dbReference type="NCBI Taxonomy" id="1313304"/>
    <lineage>
        <taxon>Bacteria</taxon>
        <taxon>Pseudomonadati</taxon>
        <taxon>Fibrobacterota</taxon>
        <taxon>Chitinivibrionia</taxon>
        <taxon>Chitinivibrionales</taxon>
        <taxon>Chitinivibrionaceae</taxon>
        <taxon>Chitinivibrio</taxon>
    </lineage>
</organism>
<comment type="caution">
    <text evidence="7">The sequence shown here is derived from an EMBL/GenBank/DDBJ whole genome shotgun (WGS) entry which is preliminary data.</text>
</comment>
<feature type="binding site" evidence="6">
    <location>
        <position position="174"/>
    </location>
    <ligand>
        <name>NAD(+)</name>
        <dbReference type="ChEBI" id="CHEBI:57540"/>
    </ligand>
</feature>
<comment type="subcellular location">
    <subcellularLocation>
        <location evidence="6">Cytoplasm</location>
    </subcellularLocation>
</comment>
<dbReference type="Pfam" id="PF01513">
    <property type="entry name" value="NAD_kinase"/>
    <property type="match status" value="1"/>
</dbReference>
<feature type="binding site" evidence="6">
    <location>
        <position position="155"/>
    </location>
    <ligand>
        <name>NAD(+)</name>
        <dbReference type="ChEBI" id="CHEBI:57540"/>
    </ligand>
</feature>
<dbReference type="GO" id="GO:0003951">
    <property type="term" value="F:NAD+ kinase activity"/>
    <property type="evidence" value="ECO:0007669"/>
    <property type="project" value="UniProtKB-UniRule"/>
</dbReference>
<evidence type="ECO:0000256" key="5">
    <source>
        <dbReference type="ARBA" id="ARBA00047925"/>
    </source>
</evidence>
<dbReference type="STRING" id="1313304.CALK_1671"/>
<dbReference type="GO" id="GO:0019674">
    <property type="term" value="P:NAD+ metabolic process"/>
    <property type="evidence" value="ECO:0007669"/>
    <property type="project" value="InterPro"/>
</dbReference>
<keyword evidence="4 6" id="KW-0520">NAD</keyword>
<dbReference type="SUPFAM" id="SSF111331">
    <property type="entry name" value="NAD kinase/diacylglycerol kinase-like"/>
    <property type="match status" value="1"/>
</dbReference>
<feature type="binding site" evidence="6">
    <location>
        <begin position="145"/>
        <end position="146"/>
    </location>
    <ligand>
        <name>NAD(+)</name>
        <dbReference type="ChEBI" id="CHEBI:57540"/>
    </ligand>
</feature>
<keyword evidence="6" id="KW-0963">Cytoplasm</keyword>
<dbReference type="InterPro" id="IPR002504">
    <property type="entry name" value="NADK"/>
</dbReference>
<feature type="active site" description="Proton acceptor" evidence="6">
    <location>
        <position position="71"/>
    </location>
</feature>
<dbReference type="HAMAP" id="MF_00361">
    <property type="entry name" value="NAD_kinase"/>
    <property type="match status" value="1"/>
</dbReference>
<evidence type="ECO:0000256" key="1">
    <source>
        <dbReference type="ARBA" id="ARBA00022679"/>
    </source>
</evidence>
<keyword evidence="8" id="KW-1185">Reference proteome</keyword>
<comment type="cofactor">
    <cofactor evidence="6">
        <name>a divalent metal cation</name>
        <dbReference type="ChEBI" id="CHEBI:60240"/>
    </cofactor>
</comment>
<name>U7D8P6_9BACT</name>